<dbReference type="GO" id="GO:0070043">
    <property type="term" value="F:rRNA (guanine-N7-)-methyltransferase activity"/>
    <property type="evidence" value="ECO:0007669"/>
    <property type="project" value="UniProtKB-UniRule"/>
</dbReference>
<keyword evidence="3 6" id="KW-0489">Methyltransferase</keyword>
<dbReference type="AlphaFoldDB" id="A0A1N6WWV4"/>
<dbReference type="Gene3D" id="3.40.50.150">
    <property type="entry name" value="Vaccinia Virus protein VP39"/>
    <property type="match status" value="1"/>
</dbReference>
<evidence type="ECO:0000256" key="5">
    <source>
        <dbReference type="ARBA" id="ARBA00022691"/>
    </source>
</evidence>
<evidence type="ECO:0000256" key="6">
    <source>
        <dbReference type="HAMAP-Rule" id="MF_00074"/>
    </source>
</evidence>
<dbReference type="SUPFAM" id="SSF53335">
    <property type="entry name" value="S-adenosyl-L-methionine-dependent methyltransferases"/>
    <property type="match status" value="1"/>
</dbReference>
<dbReference type="HAMAP" id="MF_00074">
    <property type="entry name" value="16SrRNA_methyltr_G"/>
    <property type="match status" value="1"/>
</dbReference>
<comment type="function">
    <text evidence="6">Specifically methylates the N7 position of guanine in position 527 of 16S rRNA.</text>
</comment>
<organism evidence="7 8">
    <name type="scientific">Paracoccus thiocyanatus</name>
    <dbReference type="NCBI Taxonomy" id="34006"/>
    <lineage>
        <taxon>Bacteria</taxon>
        <taxon>Pseudomonadati</taxon>
        <taxon>Pseudomonadota</taxon>
        <taxon>Alphaproteobacteria</taxon>
        <taxon>Rhodobacterales</taxon>
        <taxon>Paracoccaceae</taxon>
        <taxon>Paracoccus</taxon>
    </lineage>
</organism>
<comment type="similarity">
    <text evidence="6">Belongs to the methyltransferase superfamily. RNA methyltransferase RsmG family.</text>
</comment>
<feature type="binding site" evidence="6">
    <location>
        <position position="66"/>
    </location>
    <ligand>
        <name>S-adenosyl-L-methionine</name>
        <dbReference type="ChEBI" id="CHEBI:59789"/>
    </ligand>
</feature>
<evidence type="ECO:0000256" key="3">
    <source>
        <dbReference type="ARBA" id="ARBA00022603"/>
    </source>
</evidence>
<evidence type="ECO:0000313" key="8">
    <source>
        <dbReference type="Proteomes" id="UP000323956"/>
    </source>
</evidence>
<dbReference type="EMBL" id="FTMK01000018">
    <property type="protein sequence ID" value="SIQ94505.1"/>
    <property type="molecule type" value="Genomic_DNA"/>
</dbReference>
<evidence type="ECO:0000256" key="1">
    <source>
        <dbReference type="ARBA" id="ARBA00022490"/>
    </source>
</evidence>
<dbReference type="EC" id="2.1.1.170" evidence="6"/>
<proteinExistence type="inferred from homology"/>
<evidence type="ECO:0000256" key="2">
    <source>
        <dbReference type="ARBA" id="ARBA00022552"/>
    </source>
</evidence>
<comment type="subcellular location">
    <subcellularLocation>
        <location evidence="6">Cytoplasm</location>
    </subcellularLocation>
</comment>
<protein>
    <recommendedName>
        <fullName evidence="6">Ribosomal RNA small subunit methyltransferase G</fullName>
        <ecNumber evidence="6">2.1.1.170</ecNumber>
    </recommendedName>
    <alternativeName>
        <fullName evidence="6">16S rRNA 7-methylguanosine methyltransferase</fullName>
        <shortName evidence="6">16S rRNA m7G methyltransferase</shortName>
    </alternativeName>
</protein>
<feature type="binding site" evidence="6">
    <location>
        <position position="61"/>
    </location>
    <ligand>
        <name>S-adenosyl-L-methionine</name>
        <dbReference type="ChEBI" id="CHEBI:59789"/>
    </ligand>
</feature>
<keyword evidence="5 6" id="KW-0949">S-adenosyl-L-methionine</keyword>
<dbReference type="InterPro" id="IPR029063">
    <property type="entry name" value="SAM-dependent_MTases_sf"/>
</dbReference>
<name>A0A1N6WWV4_9RHOB</name>
<dbReference type="NCBIfam" id="TIGR00138">
    <property type="entry name" value="rsmG_gidB"/>
    <property type="match status" value="1"/>
</dbReference>
<keyword evidence="1 6" id="KW-0963">Cytoplasm</keyword>
<dbReference type="RefSeq" id="WP_149766247.1">
    <property type="nucleotide sequence ID" value="NZ_FTMK01000018.1"/>
</dbReference>
<accession>A0A1N6WWV4</accession>
<dbReference type="GO" id="GO:0005829">
    <property type="term" value="C:cytosol"/>
    <property type="evidence" value="ECO:0007669"/>
    <property type="project" value="TreeGrafter"/>
</dbReference>
<keyword evidence="4 6" id="KW-0808">Transferase</keyword>
<keyword evidence="2 6" id="KW-0698">rRNA processing</keyword>
<sequence length="192" mass="21165">MSVSRETERLRGYASMLRKWNPAINLVAPSTLDQLETRHIADSLHLAEIAESTPGDWLDLGSGGGLPGIVMAIMRPDFSLTLIESDQRKAAFLRSVVRELSLGAKVICQRIEVLDGLDAANISARALAPLPQLMAYVNRHLHPTGTAWLMKGRNWRAEVAQARNNWTFDLKPHQSATDPDAAILEITGIRHA</sequence>
<dbReference type="OrthoDB" id="9808773at2"/>
<dbReference type="Pfam" id="PF02527">
    <property type="entry name" value="GidB"/>
    <property type="match status" value="1"/>
</dbReference>
<dbReference type="InterPro" id="IPR003682">
    <property type="entry name" value="rRNA_ssu_MeTfrase_G"/>
</dbReference>
<comment type="caution">
    <text evidence="6">Lacks conserved residue(s) required for the propagation of feature annotation.</text>
</comment>
<gene>
    <name evidence="6" type="primary">rsmG</name>
    <name evidence="7" type="ORF">SAMN05421641_11860</name>
</gene>
<dbReference type="PIRSF" id="PIRSF003078">
    <property type="entry name" value="GidB"/>
    <property type="match status" value="1"/>
</dbReference>
<dbReference type="PANTHER" id="PTHR31760:SF0">
    <property type="entry name" value="S-ADENOSYL-L-METHIONINE-DEPENDENT METHYLTRANSFERASES SUPERFAMILY PROTEIN"/>
    <property type="match status" value="1"/>
</dbReference>
<comment type="catalytic activity">
    <reaction evidence="6">
        <text>guanosine(527) in 16S rRNA + S-adenosyl-L-methionine = N(7)-methylguanosine(527) in 16S rRNA + S-adenosyl-L-homocysteine</text>
        <dbReference type="Rhea" id="RHEA:42732"/>
        <dbReference type="Rhea" id="RHEA-COMP:10209"/>
        <dbReference type="Rhea" id="RHEA-COMP:10210"/>
        <dbReference type="ChEBI" id="CHEBI:57856"/>
        <dbReference type="ChEBI" id="CHEBI:59789"/>
        <dbReference type="ChEBI" id="CHEBI:74269"/>
        <dbReference type="ChEBI" id="CHEBI:74480"/>
        <dbReference type="EC" id="2.1.1.170"/>
    </reaction>
</comment>
<feature type="binding site" evidence="6">
    <location>
        <position position="125"/>
    </location>
    <ligand>
        <name>S-adenosyl-L-methionine</name>
        <dbReference type="ChEBI" id="CHEBI:59789"/>
    </ligand>
</feature>
<dbReference type="Proteomes" id="UP000323956">
    <property type="component" value="Unassembled WGS sequence"/>
</dbReference>
<reference evidence="7 8" key="1">
    <citation type="submission" date="2017-01" db="EMBL/GenBank/DDBJ databases">
        <authorList>
            <person name="Varghese N."/>
            <person name="Submissions S."/>
        </authorList>
    </citation>
    <scope>NUCLEOTIDE SEQUENCE [LARGE SCALE GENOMIC DNA]</scope>
    <source>
        <strain evidence="7 8">ATCC 700171</strain>
    </source>
</reference>
<evidence type="ECO:0000313" key="7">
    <source>
        <dbReference type="EMBL" id="SIQ94505.1"/>
    </source>
</evidence>
<feature type="binding site" evidence="6">
    <location>
        <begin position="111"/>
        <end position="112"/>
    </location>
    <ligand>
        <name>S-adenosyl-L-methionine</name>
        <dbReference type="ChEBI" id="CHEBI:59789"/>
    </ligand>
</feature>
<dbReference type="PANTHER" id="PTHR31760">
    <property type="entry name" value="S-ADENOSYL-L-METHIONINE-DEPENDENT METHYLTRANSFERASES SUPERFAMILY PROTEIN"/>
    <property type="match status" value="1"/>
</dbReference>
<evidence type="ECO:0000256" key="4">
    <source>
        <dbReference type="ARBA" id="ARBA00022679"/>
    </source>
</evidence>